<proteinExistence type="predicted"/>
<name>A0ABS3LWN4_9PROT</name>
<reference evidence="2 3" key="1">
    <citation type="submission" date="2021-03" db="EMBL/GenBank/DDBJ databases">
        <title>The complete genome sequence of Acetobacter sacchari TBRC 11175.</title>
        <authorList>
            <person name="Charoenyingcharoen P."/>
            <person name="Yukphan P."/>
        </authorList>
    </citation>
    <scope>NUCLEOTIDE SEQUENCE [LARGE SCALE GENOMIC DNA]</scope>
    <source>
        <strain evidence="2 3">TBRC 11175</strain>
    </source>
</reference>
<gene>
    <name evidence="2" type="ORF">J2D73_10995</name>
</gene>
<keyword evidence="3" id="KW-1185">Reference proteome</keyword>
<comment type="caution">
    <text evidence="2">The sequence shown here is derived from an EMBL/GenBank/DDBJ whole genome shotgun (WGS) entry which is preliminary data.</text>
</comment>
<dbReference type="RefSeq" id="WP_207881589.1">
    <property type="nucleotide sequence ID" value="NZ_JAFVMF010000010.1"/>
</dbReference>
<dbReference type="Proteomes" id="UP000664771">
    <property type="component" value="Unassembled WGS sequence"/>
</dbReference>
<evidence type="ECO:0000313" key="2">
    <source>
        <dbReference type="EMBL" id="MBO1360314.1"/>
    </source>
</evidence>
<organism evidence="2 3">
    <name type="scientific">Acetobacter sacchari</name>
    <dbReference type="NCBI Taxonomy" id="2661687"/>
    <lineage>
        <taxon>Bacteria</taxon>
        <taxon>Pseudomonadati</taxon>
        <taxon>Pseudomonadota</taxon>
        <taxon>Alphaproteobacteria</taxon>
        <taxon>Acetobacterales</taxon>
        <taxon>Acetobacteraceae</taxon>
        <taxon>Acetobacter</taxon>
    </lineage>
</organism>
<sequence>MGLYLTQAALLFVAAGMAISGVIGCWKLLVEGAVMAEDGNASGAAFPFWRIAAVFVISVCGVAVALYGAFSLES</sequence>
<keyword evidence="1" id="KW-0472">Membrane</keyword>
<protein>
    <submittedName>
        <fullName evidence="2">Uncharacterized protein</fullName>
    </submittedName>
</protein>
<evidence type="ECO:0000313" key="3">
    <source>
        <dbReference type="Proteomes" id="UP000664771"/>
    </source>
</evidence>
<keyword evidence="1" id="KW-1133">Transmembrane helix</keyword>
<evidence type="ECO:0000256" key="1">
    <source>
        <dbReference type="SAM" id="Phobius"/>
    </source>
</evidence>
<keyword evidence="1" id="KW-0812">Transmembrane</keyword>
<dbReference type="EMBL" id="JAFVMF010000010">
    <property type="protein sequence ID" value="MBO1360314.1"/>
    <property type="molecule type" value="Genomic_DNA"/>
</dbReference>
<feature type="transmembrane region" description="Helical" evidence="1">
    <location>
        <begin position="48"/>
        <end position="70"/>
    </location>
</feature>
<accession>A0ABS3LWN4</accession>